<reference evidence="1 2" key="1">
    <citation type="submission" date="2020-10" db="EMBL/GenBank/DDBJ databases">
        <title>Connecting structure to function with the recovery of over 1000 high-quality activated sludge metagenome-assembled genomes encoding full-length rRNA genes using long-read sequencing.</title>
        <authorList>
            <person name="Singleton C.M."/>
            <person name="Petriglieri F."/>
            <person name="Kristensen J.M."/>
            <person name="Kirkegaard R.H."/>
            <person name="Michaelsen T.Y."/>
            <person name="Andersen M.H."/>
            <person name="Karst S.M."/>
            <person name="Dueholm M.S."/>
            <person name="Nielsen P.H."/>
            <person name="Albertsen M."/>
        </authorList>
    </citation>
    <scope>NUCLEOTIDE SEQUENCE [LARGE SCALE GENOMIC DNA]</scope>
    <source>
        <strain evidence="1">Ribe_18-Q3-R11-54_MAXAC.273</strain>
    </source>
</reference>
<name>A0A9D7SWF1_9BACT</name>
<dbReference type="Proteomes" id="UP000808337">
    <property type="component" value="Unassembled WGS sequence"/>
</dbReference>
<comment type="caution">
    <text evidence="1">The sequence shown here is derived from an EMBL/GenBank/DDBJ whole genome shotgun (WGS) entry which is preliminary data.</text>
</comment>
<dbReference type="EMBL" id="JADKGY010000020">
    <property type="protein sequence ID" value="MBK9983399.1"/>
    <property type="molecule type" value="Genomic_DNA"/>
</dbReference>
<evidence type="ECO:0000313" key="2">
    <source>
        <dbReference type="Proteomes" id="UP000808337"/>
    </source>
</evidence>
<sequence>MHRAIKALSHNTSGFANIAIGTSALANVIDRGQLIAIGDSALYNDGIGAVFSVDGYNNLAIGWKAMFSNKRGSFNLGSWKSKPFEKC</sequence>
<proteinExistence type="predicted"/>
<organism evidence="1 2">
    <name type="scientific">Candidatus Opimibacter skivensis</name>
    <dbReference type="NCBI Taxonomy" id="2982028"/>
    <lineage>
        <taxon>Bacteria</taxon>
        <taxon>Pseudomonadati</taxon>
        <taxon>Bacteroidota</taxon>
        <taxon>Saprospiria</taxon>
        <taxon>Saprospirales</taxon>
        <taxon>Saprospiraceae</taxon>
        <taxon>Candidatus Opimibacter</taxon>
    </lineage>
</organism>
<accession>A0A9D7SWF1</accession>
<dbReference type="AlphaFoldDB" id="A0A9D7SWF1"/>
<evidence type="ECO:0000313" key="1">
    <source>
        <dbReference type="EMBL" id="MBK9983399.1"/>
    </source>
</evidence>
<gene>
    <name evidence="1" type="ORF">IPP15_13610</name>
</gene>
<protein>
    <submittedName>
        <fullName evidence="1">Uncharacterized protein</fullName>
    </submittedName>
</protein>